<keyword evidence="8" id="KW-1185">Reference proteome</keyword>
<proteinExistence type="inferred from homology"/>
<keyword evidence="4" id="KW-0804">Transcription</keyword>
<organism evidence="7 8">
    <name type="scientific">Chaetomidium leptoderma</name>
    <dbReference type="NCBI Taxonomy" id="669021"/>
    <lineage>
        <taxon>Eukaryota</taxon>
        <taxon>Fungi</taxon>
        <taxon>Dikarya</taxon>
        <taxon>Ascomycota</taxon>
        <taxon>Pezizomycotina</taxon>
        <taxon>Sordariomycetes</taxon>
        <taxon>Sordariomycetidae</taxon>
        <taxon>Sordariales</taxon>
        <taxon>Chaetomiaceae</taxon>
        <taxon>Chaetomidium</taxon>
    </lineage>
</organism>
<dbReference type="EMBL" id="MU857070">
    <property type="protein sequence ID" value="KAK4150461.1"/>
    <property type="molecule type" value="Genomic_DNA"/>
</dbReference>
<reference evidence="7" key="1">
    <citation type="journal article" date="2023" name="Mol. Phylogenet. Evol.">
        <title>Genome-scale phylogeny and comparative genomics of the fungal order Sordariales.</title>
        <authorList>
            <person name="Hensen N."/>
            <person name="Bonometti L."/>
            <person name="Westerberg I."/>
            <person name="Brannstrom I.O."/>
            <person name="Guillou S."/>
            <person name="Cros-Aarteil S."/>
            <person name="Calhoun S."/>
            <person name="Haridas S."/>
            <person name="Kuo A."/>
            <person name="Mondo S."/>
            <person name="Pangilinan J."/>
            <person name="Riley R."/>
            <person name="LaButti K."/>
            <person name="Andreopoulos B."/>
            <person name="Lipzen A."/>
            <person name="Chen C."/>
            <person name="Yan M."/>
            <person name="Daum C."/>
            <person name="Ng V."/>
            <person name="Clum A."/>
            <person name="Steindorff A."/>
            <person name="Ohm R.A."/>
            <person name="Martin F."/>
            <person name="Silar P."/>
            <person name="Natvig D.O."/>
            <person name="Lalanne C."/>
            <person name="Gautier V."/>
            <person name="Ament-Velasquez S.L."/>
            <person name="Kruys A."/>
            <person name="Hutchinson M.I."/>
            <person name="Powell A.J."/>
            <person name="Barry K."/>
            <person name="Miller A.N."/>
            <person name="Grigoriev I.V."/>
            <person name="Debuchy R."/>
            <person name="Gladieux P."/>
            <person name="Hiltunen Thoren M."/>
            <person name="Johannesson H."/>
        </authorList>
    </citation>
    <scope>NUCLEOTIDE SEQUENCE</scope>
    <source>
        <strain evidence="7">CBS 538.74</strain>
    </source>
</reference>
<feature type="region of interest" description="Disordered" evidence="6">
    <location>
        <begin position="137"/>
        <end position="166"/>
    </location>
</feature>
<keyword evidence="5" id="KW-0539">Nucleus</keyword>
<name>A0AAN6VGM8_9PEZI</name>
<evidence type="ECO:0000313" key="8">
    <source>
        <dbReference type="Proteomes" id="UP001302745"/>
    </source>
</evidence>
<feature type="region of interest" description="Disordered" evidence="6">
    <location>
        <begin position="183"/>
        <end position="211"/>
    </location>
</feature>
<dbReference type="Gene3D" id="6.10.280.160">
    <property type="entry name" value="Mediator of RNA polymerase II transcription subunit 22"/>
    <property type="match status" value="1"/>
</dbReference>
<evidence type="ECO:0000256" key="4">
    <source>
        <dbReference type="ARBA" id="ARBA00023163"/>
    </source>
</evidence>
<comment type="subcellular location">
    <subcellularLocation>
        <location evidence="1">Nucleus</location>
    </subcellularLocation>
</comment>
<evidence type="ECO:0000256" key="2">
    <source>
        <dbReference type="ARBA" id="ARBA00005942"/>
    </source>
</evidence>
<feature type="compositionally biased region" description="Pro residues" evidence="6">
    <location>
        <begin position="149"/>
        <end position="163"/>
    </location>
</feature>
<sequence length="211" mass="22341">MDRDPKSADNLQERKNILIADIMTSFRDLINHAAAPVDNTASTGQTAYSSMALETMMSGVIKSTEDLLTLTRKIRELWVVGPLKAPAGGGAHADARARAEQAMRQDADHVFAMLDGLRDVQRQRMLRQAADAGGGFAYERGAVDGPAPLSLPLPQSQPKPQPQPQLLLQAAAQSRLVSGGDVRVKVEGGGFQPGGQEPGVLPPSASAGQQL</sequence>
<evidence type="ECO:0000313" key="7">
    <source>
        <dbReference type="EMBL" id="KAK4150461.1"/>
    </source>
</evidence>
<evidence type="ECO:0008006" key="9">
    <source>
        <dbReference type="Google" id="ProtNLM"/>
    </source>
</evidence>
<dbReference type="AlphaFoldDB" id="A0AAN6VGM8"/>
<comment type="caution">
    <text evidence="7">The sequence shown here is derived from an EMBL/GenBank/DDBJ whole genome shotgun (WGS) entry which is preliminary data.</text>
</comment>
<evidence type="ECO:0000256" key="5">
    <source>
        <dbReference type="ARBA" id="ARBA00023242"/>
    </source>
</evidence>
<feature type="compositionally biased region" description="Gly residues" evidence="6">
    <location>
        <begin position="187"/>
        <end position="197"/>
    </location>
</feature>
<accession>A0AAN6VGM8</accession>
<evidence type="ECO:0000256" key="1">
    <source>
        <dbReference type="ARBA" id="ARBA00004123"/>
    </source>
</evidence>
<protein>
    <recommendedName>
        <fullName evidence="9">Mediator of RNA polymerase II transcription subunit 22</fullName>
    </recommendedName>
</protein>
<comment type="similarity">
    <text evidence="2">Belongs to the Mediator complex subunit 22 family.</text>
</comment>
<dbReference type="InterPro" id="IPR009332">
    <property type="entry name" value="Med22"/>
</dbReference>
<reference evidence="7" key="2">
    <citation type="submission" date="2023-05" db="EMBL/GenBank/DDBJ databases">
        <authorList>
            <consortium name="Lawrence Berkeley National Laboratory"/>
            <person name="Steindorff A."/>
            <person name="Hensen N."/>
            <person name="Bonometti L."/>
            <person name="Westerberg I."/>
            <person name="Brannstrom I.O."/>
            <person name="Guillou S."/>
            <person name="Cros-Aarteil S."/>
            <person name="Calhoun S."/>
            <person name="Haridas S."/>
            <person name="Kuo A."/>
            <person name="Mondo S."/>
            <person name="Pangilinan J."/>
            <person name="Riley R."/>
            <person name="Labutti K."/>
            <person name="Andreopoulos B."/>
            <person name="Lipzen A."/>
            <person name="Chen C."/>
            <person name="Yanf M."/>
            <person name="Daum C."/>
            <person name="Ng V."/>
            <person name="Clum A."/>
            <person name="Ohm R."/>
            <person name="Martin F."/>
            <person name="Silar P."/>
            <person name="Natvig D."/>
            <person name="Lalanne C."/>
            <person name="Gautier V."/>
            <person name="Ament-Velasquez S.L."/>
            <person name="Kruys A."/>
            <person name="Hutchinson M.I."/>
            <person name="Powell A.J."/>
            <person name="Barry K."/>
            <person name="Miller A.N."/>
            <person name="Grigoriev I.V."/>
            <person name="Debuchy R."/>
            <person name="Gladieux P."/>
            <person name="Thoren M.H."/>
            <person name="Johannesson H."/>
        </authorList>
    </citation>
    <scope>NUCLEOTIDE SEQUENCE</scope>
    <source>
        <strain evidence="7">CBS 538.74</strain>
    </source>
</reference>
<dbReference type="GO" id="GO:0006357">
    <property type="term" value="P:regulation of transcription by RNA polymerase II"/>
    <property type="evidence" value="ECO:0007669"/>
    <property type="project" value="InterPro"/>
</dbReference>
<evidence type="ECO:0000256" key="3">
    <source>
        <dbReference type="ARBA" id="ARBA00023015"/>
    </source>
</evidence>
<dbReference type="Pfam" id="PF06179">
    <property type="entry name" value="Med22"/>
    <property type="match status" value="1"/>
</dbReference>
<keyword evidence="3" id="KW-0805">Transcription regulation</keyword>
<dbReference type="Proteomes" id="UP001302745">
    <property type="component" value="Unassembled WGS sequence"/>
</dbReference>
<gene>
    <name evidence="7" type="ORF">C8A00DRAFT_36926</name>
</gene>
<dbReference type="GO" id="GO:0003712">
    <property type="term" value="F:transcription coregulator activity"/>
    <property type="evidence" value="ECO:0007669"/>
    <property type="project" value="InterPro"/>
</dbReference>
<evidence type="ECO:0000256" key="6">
    <source>
        <dbReference type="SAM" id="MobiDB-lite"/>
    </source>
</evidence>
<dbReference type="GO" id="GO:0016592">
    <property type="term" value="C:mediator complex"/>
    <property type="evidence" value="ECO:0007669"/>
    <property type="project" value="InterPro"/>
</dbReference>